<organism evidence="2 3">
    <name type="scientific">Actinokineospora alba</name>
    <dbReference type="NCBI Taxonomy" id="504798"/>
    <lineage>
        <taxon>Bacteria</taxon>
        <taxon>Bacillati</taxon>
        <taxon>Actinomycetota</taxon>
        <taxon>Actinomycetes</taxon>
        <taxon>Pseudonocardiales</taxon>
        <taxon>Pseudonocardiaceae</taxon>
        <taxon>Actinokineospora</taxon>
    </lineage>
</organism>
<protein>
    <submittedName>
        <fullName evidence="2">Uncharacterized protein</fullName>
    </submittedName>
</protein>
<evidence type="ECO:0000256" key="1">
    <source>
        <dbReference type="SAM" id="MobiDB-lite"/>
    </source>
</evidence>
<keyword evidence="3" id="KW-1185">Reference proteome</keyword>
<dbReference type="RefSeq" id="WP_091373321.1">
    <property type="nucleotide sequence ID" value="NZ_FNDV01000009.1"/>
</dbReference>
<reference evidence="3" key="1">
    <citation type="submission" date="2016-10" db="EMBL/GenBank/DDBJ databases">
        <authorList>
            <person name="Varghese N."/>
            <person name="Submissions S."/>
        </authorList>
    </citation>
    <scope>NUCLEOTIDE SEQUENCE [LARGE SCALE GENOMIC DNA]</scope>
    <source>
        <strain evidence="3">IBRC-M 10655</strain>
    </source>
</reference>
<name>A0A1H0LFN5_9PSEU</name>
<feature type="compositionally biased region" description="Polar residues" evidence="1">
    <location>
        <begin position="329"/>
        <end position="344"/>
    </location>
</feature>
<evidence type="ECO:0000313" key="2">
    <source>
        <dbReference type="EMBL" id="SDO67017.1"/>
    </source>
</evidence>
<feature type="region of interest" description="Disordered" evidence="1">
    <location>
        <begin position="273"/>
        <end position="293"/>
    </location>
</feature>
<dbReference type="OrthoDB" id="4164470at2"/>
<dbReference type="STRING" id="504798.SAMN05421871_109166"/>
<feature type="region of interest" description="Disordered" evidence="1">
    <location>
        <begin position="310"/>
        <end position="352"/>
    </location>
</feature>
<evidence type="ECO:0000313" key="3">
    <source>
        <dbReference type="Proteomes" id="UP000199651"/>
    </source>
</evidence>
<accession>A0A1H0LFN5</accession>
<dbReference type="EMBL" id="FNJB01000004">
    <property type="protein sequence ID" value="SDO67017.1"/>
    <property type="molecule type" value="Genomic_DNA"/>
</dbReference>
<dbReference type="AlphaFoldDB" id="A0A1H0LFN5"/>
<dbReference type="Proteomes" id="UP000199651">
    <property type="component" value="Unassembled WGS sequence"/>
</dbReference>
<gene>
    <name evidence="2" type="ORF">SAMN05192558_104131</name>
</gene>
<sequence>MAPSRVFGDTPFEPDSLPLESARAAFEWLTTGPDPLSVDGRFFPGLPARRVPVNELRELLLDTSLPLAAVDLVWMHLITRSRDEGGAWTVACVGVALPALVSIAARLSAKFADDHRDIHSAVLTGFLSELATIDLVRPWVMWRLRCAALRAGHLFIRDALDRPTPAWNSFGSSEPAPPSGHPDFVLARAVAEGVITGDEAELIGSTRLEDYPLTAAAVDAGVKVSALHAMRSQAEARLVAWLTEQAPHDDPGDRRERDVEIAAVGAVTITAAADGDGSGLRRPRGKSRRVSNSAEKLAITVRYRPSEKRADFGVLGCGRTPAAPAHTTPLDQQAHTTGQPSNATPEVPPCAA</sequence>
<proteinExistence type="predicted"/>